<dbReference type="EMBL" id="UGHD01000003">
    <property type="protein sequence ID" value="STO98397.1"/>
    <property type="molecule type" value="Genomic_DNA"/>
</dbReference>
<evidence type="ECO:0008006" key="3">
    <source>
        <dbReference type="Google" id="ProtNLM"/>
    </source>
</evidence>
<dbReference type="KEGG" id="gho:AL542_00150"/>
<dbReference type="RefSeq" id="WP_005504642.1">
    <property type="nucleotide sequence ID" value="NZ_CABMOB010000001.1"/>
</dbReference>
<evidence type="ECO:0000313" key="2">
    <source>
        <dbReference type="Proteomes" id="UP000254512"/>
    </source>
</evidence>
<protein>
    <recommendedName>
        <fullName evidence="3">PilZ domain-containing protein</fullName>
    </recommendedName>
</protein>
<evidence type="ECO:0000313" key="1">
    <source>
        <dbReference type="EMBL" id="STO98397.1"/>
    </source>
</evidence>
<proteinExistence type="predicted"/>
<accession>A0A377J7D4</accession>
<reference evidence="1 2" key="1">
    <citation type="submission" date="2018-06" db="EMBL/GenBank/DDBJ databases">
        <authorList>
            <consortium name="Pathogen Informatics"/>
            <person name="Doyle S."/>
        </authorList>
    </citation>
    <scope>NUCLEOTIDE SEQUENCE [LARGE SCALE GENOMIC DNA]</scope>
    <source>
        <strain evidence="1 2">NCTC11645</strain>
    </source>
</reference>
<name>A0A377J7D4_GRIHO</name>
<organism evidence="1 2">
    <name type="scientific">Grimontia hollisae</name>
    <name type="common">Vibrio hollisae</name>
    <dbReference type="NCBI Taxonomy" id="673"/>
    <lineage>
        <taxon>Bacteria</taxon>
        <taxon>Pseudomonadati</taxon>
        <taxon>Pseudomonadota</taxon>
        <taxon>Gammaproteobacteria</taxon>
        <taxon>Vibrionales</taxon>
        <taxon>Vibrionaceae</taxon>
        <taxon>Grimontia</taxon>
    </lineage>
</organism>
<dbReference type="GeneID" id="58894277"/>
<dbReference type="AlphaFoldDB" id="A0A377J7D4"/>
<dbReference type="STRING" id="673.AL542_00150"/>
<sequence length="128" mass="14388">MNDYDKLCDILIEKSGGESQCQRFQERVELGSGGILARLYVVTPPLDHDCEDNDFGYPVIIRDISRSGMGLLATDEIDLDVSYSLKVVDLPSLKGSLIYRNVELDGKLRYGFSLNEWLSDESHNKLSV</sequence>
<dbReference type="Proteomes" id="UP000254512">
    <property type="component" value="Unassembled WGS sequence"/>
</dbReference>
<gene>
    <name evidence="1" type="ORF">NCTC11645_03382</name>
</gene>